<feature type="domain" description="DUF6745" evidence="1">
    <location>
        <begin position="169"/>
        <end position="360"/>
    </location>
</feature>
<dbReference type="InterPro" id="IPR046633">
    <property type="entry name" value="DUF6745"/>
</dbReference>
<keyword evidence="3" id="KW-1185">Reference proteome</keyword>
<dbReference type="EMBL" id="JACCBA010000001">
    <property type="protein sequence ID" value="NYD49757.1"/>
    <property type="molecule type" value="Genomic_DNA"/>
</dbReference>
<organism evidence="2 3">
    <name type="scientific">Actinomadura luteofluorescens</name>
    <dbReference type="NCBI Taxonomy" id="46163"/>
    <lineage>
        <taxon>Bacteria</taxon>
        <taxon>Bacillati</taxon>
        <taxon>Actinomycetota</taxon>
        <taxon>Actinomycetes</taxon>
        <taxon>Streptosporangiales</taxon>
        <taxon>Thermomonosporaceae</taxon>
        <taxon>Actinomadura</taxon>
    </lineage>
</organism>
<gene>
    <name evidence="2" type="ORF">BJY14_005740</name>
</gene>
<name>A0A7Y9EL91_9ACTN</name>
<reference evidence="2 3" key="1">
    <citation type="submission" date="2020-07" db="EMBL/GenBank/DDBJ databases">
        <title>Sequencing the genomes of 1000 actinobacteria strains.</title>
        <authorList>
            <person name="Klenk H.-P."/>
        </authorList>
    </citation>
    <scope>NUCLEOTIDE SEQUENCE [LARGE SCALE GENOMIC DNA]</scope>
    <source>
        <strain evidence="2 3">DSM 40398</strain>
    </source>
</reference>
<evidence type="ECO:0000313" key="3">
    <source>
        <dbReference type="Proteomes" id="UP000529783"/>
    </source>
</evidence>
<dbReference type="RefSeq" id="WP_179846421.1">
    <property type="nucleotide sequence ID" value="NZ_JACCBA010000001.1"/>
</dbReference>
<dbReference type="Proteomes" id="UP000529783">
    <property type="component" value="Unassembled WGS sequence"/>
</dbReference>
<comment type="caution">
    <text evidence="2">The sequence shown here is derived from an EMBL/GenBank/DDBJ whole genome shotgun (WGS) entry which is preliminary data.</text>
</comment>
<evidence type="ECO:0000259" key="1">
    <source>
        <dbReference type="Pfam" id="PF20530"/>
    </source>
</evidence>
<dbReference type="AlphaFoldDB" id="A0A7Y9EL91"/>
<sequence length="365" mass="40677">MSDDAQREAAAVRAEWLGHLLSTAPADRPAAEAAISELYRLIGLDPPRFHWVPSPLAALETVPPGVRPRPSESMNRLSEWPLPPRFRRLVGDLFVQLDTRVMRSSRVLDPMIRQLVRAPITDSARSTLRMALLGEHERFGQGSAWHAALCPSWSAHYDAVRRTSGVVYTSEEERLLDLWATPARSCGWWWPREGVCVVSERPVEIHTEVSGDDGEVRLHRSDGPALRYADGWDVHAWHGTRVPAWVVDDPSVERIAREANVEVRRCAVENIGWGEYIERAGLRPVAAAPDPGNPGSELRLYETGLEETPQQAARILLAVNGSVERDGSRRRYGLAVPGVFDDPLAAAGWTYGLSAEQYARLVRRT</sequence>
<protein>
    <recommendedName>
        <fullName evidence="1">DUF6745 domain-containing protein</fullName>
    </recommendedName>
</protein>
<proteinExistence type="predicted"/>
<evidence type="ECO:0000313" key="2">
    <source>
        <dbReference type="EMBL" id="NYD49757.1"/>
    </source>
</evidence>
<dbReference type="Pfam" id="PF20530">
    <property type="entry name" value="DUF6745"/>
    <property type="match status" value="1"/>
</dbReference>
<accession>A0A7Y9EL91</accession>